<feature type="compositionally biased region" description="Polar residues" evidence="1">
    <location>
        <begin position="153"/>
        <end position="166"/>
    </location>
</feature>
<dbReference type="Proteomes" id="UP000724874">
    <property type="component" value="Unassembled WGS sequence"/>
</dbReference>
<dbReference type="AlphaFoldDB" id="A0A9P5NDI8"/>
<protein>
    <submittedName>
        <fullName evidence="2">Uncharacterized protein</fullName>
    </submittedName>
</protein>
<dbReference type="EMBL" id="JADNYJ010000112">
    <property type="protein sequence ID" value="KAF8883880.1"/>
    <property type="molecule type" value="Genomic_DNA"/>
</dbReference>
<proteinExistence type="predicted"/>
<feature type="compositionally biased region" description="Basic and acidic residues" evidence="1">
    <location>
        <begin position="258"/>
        <end position="267"/>
    </location>
</feature>
<evidence type="ECO:0000313" key="2">
    <source>
        <dbReference type="EMBL" id="KAF8883880.1"/>
    </source>
</evidence>
<reference evidence="2" key="1">
    <citation type="submission" date="2020-11" db="EMBL/GenBank/DDBJ databases">
        <authorList>
            <consortium name="DOE Joint Genome Institute"/>
            <person name="Ahrendt S."/>
            <person name="Riley R."/>
            <person name="Andreopoulos W."/>
            <person name="LaButti K."/>
            <person name="Pangilinan J."/>
            <person name="Ruiz-duenas F.J."/>
            <person name="Barrasa J.M."/>
            <person name="Sanchez-Garcia M."/>
            <person name="Camarero S."/>
            <person name="Miyauchi S."/>
            <person name="Serrano A."/>
            <person name="Linde D."/>
            <person name="Babiker R."/>
            <person name="Drula E."/>
            <person name="Ayuso-Fernandez I."/>
            <person name="Pacheco R."/>
            <person name="Padilla G."/>
            <person name="Ferreira P."/>
            <person name="Barriuso J."/>
            <person name="Kellner H."/>
            <person name="Castanera R."/>
            <person name="Alfaro M."/>
            <person name="Ramirez L."/>
            <person name="Pisabarro A.G."/>
            <person name="Kuo A."/>
            <person name="Tritt A."/>
            <person name="Lipzen A."/>
            <person name="He G."/>
            <person name="Yan M."/>
            <person name="Ng V."/>
            <person name="Cullen D."/>
            <person name="Martin F."/>
            <person name="Rosso M.-N."/>
            <person name="Henrissat B."/>
            <person name="Hibbett D."/>
            <person name="Martinez A.T."/>
            <person name="Grigoriev I.V."/>
        </authorList>
    </citation>
    <scope>NUCLEOTIDE SEQUENCE</scope>
    <source>
        <strain evidence="2">AH 44721</strain>
    </source>
</reference>
<feature type="compositionally biased region" description="Polar residues" evidence="1">
    <location>
        <begin position="198"/>
        <end position="214"/>
    </location>
</feature>
<comment type="caution">
    <text evidence="2">The sequence shown here is derived from an EMBL/GenBank/DDBJ whole genome shotgun (WGS) entry which is preliminary data.</text>
</comment>
<organism evidence="2 3">
    <name type="scientific">Gymnopilus junonius</name>
    <name type="common">Spectacular rustgill mushroom</name>
    <name type="synonym">Gymnopilus spectabilis subsp. junonius</name>
    <dbReference type="NCBI Taxonomy" id="109634"/>
    <lineage>
        <taxon>Eukaryota</taxon>
        <taxon>Fungi</taxon>
        <taxon>Dikarya</taxon>
        <taxon>Basidiomycota</taxon>
        <taxon>Agaricomycotina</taxon>
        <taxon>Agaricomycetes</taxon>
        <taxon>Agaricomycetidae</taxon>
        <taxon>Agaricales</taxon>
        <taxon>Agaricineae</taxon>
        <taxon>Hymenogastraceae</taxon>
        <taxon>Gymnopilus</taxon>
    </lineage>
</organism>
<name>A0A9P5NDI8_GYMJU</name>
<gene>
    <name evidence="2" type="ORF">CPB84DRAFT_178607</name>
</gene>
<feature type="region of interest" description="Disordered" evidence="1">
    <location>
        <begin position="19"/>
        <end position="348"/>
    </location>
</feature>
<feature type="compositionally biased region" description="Low complexity" evidence="1">
    <location>
        <begin position="313"/>
        <end position="329"/>
    </location>
</feature>
<keyword evidence="3" id="KW-1185">Reference proteome</keyword>
<evidence type="ECO:0000313" key="3">
    <source>
        <dbReference type="Proteomes" id="UP000724874"/>
    </source>
</evidence>
<accession>A0A9P5NDI8</accession>
<evidence type="ECO:0000256" key="1">
    <source>
        <dbReference type="SAM" id="MobiDB-lite"/>
    </source>
</evidence>
<sequence>MNLPVQSDLQNAWYAHAPTHGHSATNRDAPSQSTCGDITDTWFDYSGASLPEEAPPAPTTVVTGPCAEDIAVNANGRAPITDEKVDQPLSSSPRADDDPASAQFDDDRVSSPSPSPPTDLAMAEHTASPIPSIASGTIPELSSGIHSGEPETNDTNMSNQSPTSGRNYCPEGQTFLEQSPVDEEAGRSDSVRGPGGLSQVNIDQTQPLSKSALTAPSPELHPAQLSLTPGFPPSPSSLTGTKRKREDDNTSLSTLATEPKKALEPEAKRKRIPRNPTEVDPSQPKEIFQFCTGQPKLPSEAGQAASSTGLPTSPHSFQASPAPQSSPFPLTTILPEYKPRRHIRFDPSKLLKPKKTDGITIVHYTGEQTKEYM</sequence>
<feature type="compositionally biased region" description="Polar residues" evidence="1">
    <location>
        <begin position="22"/>
        <end position="36"/>
    </location>
</feature>